<dbReference type="GO" id="GO:0016757">
    <property type="term" value="F:glycosyltransferase activity"/>
    <property type="evidence" value="ECO:0007669"/>
    <property type="project" value="UniProtKB-KW"/>
</dbReference>
<organism evidence="7 8">
    <name type="scientific">Lishizhenia tianjinensis</name>
    <dbReference type="NCBI Taxonomy" id="477690"/>
    <lineage>
        <taxon>Bacteria</taxon>
        <taxon>Pseudomonadati</taxon>
        <taxon>Bacteroidota</taxon>
        <taxon>Flavobacteriia</taxon>
        <taxon>Flavobacteriales</taxon>
        <taxon>Crocinitomicaceae</taxon>
        <taxon>Lishizhenia</taxon>
    </lineage>
</organism>
<gene>
    <name evidence="7" type="ORF">SAMN05216474_2784</name>
</gene>
<dbReference type="OrthoDB" id="9810303at2"/>
<dbReference type="PANTHER" id="PTHR43646">
    <property type="entry name" value="GLYCOSYLTRANSFERASE"/>
    <property type="match status" value="1"/>
</dbReference>
<dbReference type="CDD" id="cd02522">
    <property type="entry name" value="GT_2_like_a"/>
    <property type="match status" value="1"/>
</dbReference>
<keyword evidence="5" id="KW-0472">Membrane</keyword>
<keyword evidence="4 7" id="KW-0808">Transferase</keyword>
<dbReference type="EMBL" id="FPAS01000005">
    <property type="protein sequence ID" value="SFT85932.1"/>
    <property type="molecule type" value="Genomic_DNA"/>
</dbReference>
<dbReference type="PANTHER" id="PTHR43646:SF2">
    <property type="entry name" value="GLYCOSYLTRANSFERASE 2-LIKE DOMAIN-CONTAINING PROTEIN"/>
    <property type="match status" value="1"/>
</dbReference>
<keyword evidence="8" id="KW-1185">Reference proteome</keyword>
<dbReference type="InterPro" id="IPR029044">
    <property type="entry name" value="Nucleotide-diphossugar_trans"/>
</dbReference>
<dbReference type="STRING" id="477690.SAMN05216474_2784"/>
<dbReference type="AlphaFoldDB" id="A0A1I7BFN6"/>
<evidence type="ECO:0000256" key="2">
    <source>
        <dbReference type="ARBA" id="ARBA00022475"/>
    </source>
</evidence>
<evidence type="ECO:0000313" key="8">
    <source>
        <dbReference type="Proteomes" id="UP000236454"/>
    </source>
</evidence>
<keyword evidence="2" id="KW-1003">Cell membrane</keyword>
<dbReference type="SUPFAM" id="SSF53448">
    <property type="entry name" value="Nucleotide-diphospho-sugar transferases"/>
    <property type="match status" value="1"/>
</dbReference>
<proteinExistence type="predicted"/>
<protein>
    <submittedName>
        <fullName evidence="7">Transferase 2, rSAM/selenodomain-associated</fullName>
    </submittedName>
</protein>
<dbReference type="GO" id="GO:0005886">
    <property type="term" value="C:plasma membrane"/>
    <property type="evidence" value="ECO:0007669"/>
    <property type="project" value="UniProtKB-SubCell"/>
</dbReference>
<accession>A0A1I7BFN6</accession>
<sequence>MKLSIIIPTLNEEDNIEKLLGFLNGLQQTYVEIIVVDGGSKDSTVERAKAYKNVLCFDTQLMSRAKQMNYGAEKASGEMLYFIHADVMPLPSFYADILQAQKEGYDFGCYRFKFDKEHRALAFNAYFTRFNRMFCRGGDQTMFITKTLFNKYEGFDTYYSIMEDFDFIRRVKKKEKFKIIPKSVVVSARKYDHNSYLKVNLINLMSYWMFMLGKSPDDIRTFYKKNLVMKYE</sequence>
<dbReference type="RefSeq" id="WP_090251865.1">
    <property type="nucleotide sequence ID" value="NZ_FPAS01000005.1"/>
</dbReference>
<dbReference type="InterPro" id="IPR026461">
    <property type="entry name" value="Trfase_2_rSAM/seldom_assoc"/>
</dbReference>
<evidence type="ECO:0000259" key="6">
    <source>
        <dbReference type="Pfam" id="PF00535"/>
    </source>
</evidence>
<evidence type="ECO:0000256" key="5">
    <source>
        <dbReference type="ARBA" id="ARBA00023136"/>
    </source>
</evidence>
<evidence type="ECO:0000256" key="4">
    <source>
        <dbReference type="ARBA" id="ARBA00022679"/>
    </source>
</evidence>
<evidence type="ECO:0000256" key="3">
    <source>
        <dbReference type="ARBA" id="ARBA00022676"/>
    </source>
</evidence>
<dbReference type="NCBIfam" id="TIGR04283">
    <property type="entry name" value="glyco_like_mftF"/>
    <property type="match status" value="1"/>
</dbReference>
<feature type="domain" description="Glycosyltransferase 2-like" evidence="6">
    <location>
        <begin position="4"/>
        <end position="136"/>
    </location>
</feature>
<reference evidence="7 8" key="1">
    <citation type="submission" date="2016-10" db="EMBL/GenBank/DDBJ databases">
        <authorList>
            <person name="de Groot N.N."/>
        </authorList>
    </citation>
    <scope>NUCLEOTIDE SEQUENCE [LARGE SCALE GENOMIC DNA]</scope>
    <source>
        <strain evidence="7 8">CGMCC 1.7005</strain>
    </source>
</reference>
<evidence type="ECO:0000313" key="7">
    <source>
        <dbReference type="EMBL" id="SFT85932.1"/>
    </source>
</evidence>
<name>A0A1I7BFN6_9FLAO</name>
<comment type="subcellular location">
    <subcellularLocation>
        <location evidence="1">Cell membrane</location>
    </subcellularLocation>
</comment>
<dbReference type="Proteomes" id="UP000236454">
    <property type="component" value="Unassembled WGS sequence"/>
</dbReference>
<dbReference type="Gene3D" id="3.90.550.10">
    <property type="entry name" value="Spore Coat Polysaccharide Biosynthesis Protein SpsA, Chain A"/>
    <property type="match status" value="1"/>
</dbReference>
<evidence type="ECO:0000256" key="1">
    <source>
        <dbReference type="ARBA" id="ARBA00004236"/>
    </source>
</evidence>
<keyword evidence="3" id="KW-0328">Glycosyltransferase</keyword>
<dbReference type="InterPro" id="IPR001173">
    <property type="entry name" value="Glyco_trans_2-like"/>
</dbReference>
<dbReference type="Pfam" id="PF00535">
    <property type="entry name" value="Glycos_transf_2"/>
    <property type="match status" value="1"/>
</dbReference>